<reference evidence="6 7" key="1">
    <citation type="submission" date="2016-10" db="EMBL/GenBank/DDBJ databases">
        <authorList>
            <person name="de Groot N.N."/>
        </authorList>
    </citation>
    <scope>NUCLEOTIDE SEQUENCE [LARGE SCALE GENOMIC DNA]</scope>
    <source>
        <strain evidence="6 7">DSM 19938</strain>
    </source>
</reference>
<comment type="subcellular location">
    <subcellularLocation>
        <location evidence="1">Endomembrane system</location>
        <topology evidence="1">Multi-pass membrane protein</topology>
    </subcellularLocation>
</comment>
<evidence type="ECO:0000256" key="3">
    <source>
        <dbReference type="ARBA" id="ARBA00022989"/>
    </source>
</evidence>
<dbReference type="Pfam" id="PF06803">
    <property type="entry name" value="DUF1232"/>
    <property type="match status" value="1"/>
</dbReference>
<feature type="domain" description="DUF1232" evidence="5">
    <location>
        <begin position="83"/>
        <end position="118"/>
    </location>
</feature>
<dbReference type="STRING" id="408657.SAMN04487995_5720"/>
<dbReference type="Proteomes" id="UP000199532">
    <property type="component" value="Unassembled WGS sequence"/>
</dbReference>
<name>A0A1H7ALF9_9BACT</name>
<keyword evidence="4" id="KW-0472">Membrane</keyword>
<organism evidence="6 7">
    <name type="scientific">Dyadobacter koreensis</name>
    <dbReference type="NCBI Taxonomy" id="408657"/>
    <lineage>
        <taxon>Bacteria</taxon>
        <taxon>Pseudomonadati</taxon>
        <taxon>Bacteroidota</taxon>
        <taxon>Cytophagia</taxon>
        <taxon>Cytophagales</taxon>
        <taxon>Spirosomataceae</taxon>
        <taxon>Dyadobacter</taxon>
    </lineage>
</organism>
<protein>
    <submittedName>
        <fullName evidence="6">Uncharacterized membrane protein YkvA, DUF1232 family</fullName>
    </submittedName>
</protein>
<evidence type="ECO:0000256" key="2">
    <source>
        <dbReference type="ARBA" id="ARBA00022692"/>
    </source>
</evidence>
<proteinExistence type="predicted"/>
<dbReference type="EMBL" id="FNXY01000010">
    <property type="protein sequence ID" value="SEJ64707.1"/>
    <property type="molecule type" value="Genomic_DNA"/>
</dbReference>
<sequence>MNNESLIAKTLKSVFFRKATGKAGRYASNASRLMELVSEVAGKLKHVGFKGNLAEFQGSVRLLIRMVQAYSSGAYRTLPWKSLVSIVAVLIYFVSPIDLIPDFLPVIGITDDVALVLWLIKTLGDDIAKFSEWEKNEKTINIG</sequence>
<keyword evidence="7" id="KW-1185">Reference proteome</keyword>
<evidence type="ECO:0000313" key="7">
    <source>
        <dbReference type="Proteomes" id="UP000199532"/>
    </source>
</evidence>
<dbReference type="InterPro" id="IPR010652">
    <property type="entry name" value="DUF1232"/>
</dbReference>
<evidence type="ECO:0000256" key="1">
    <source>
        <dbReference type="ARBA" id="ARBA00004127"/>
    </source>
</evidence>
<evidence type="ECO:0000256" key="4">
    <source>
        <dbReference type="ARBA" id="ARBA00023136"/>
    </source>
</evidence>
<dbReference type="GO" id="GO:0012505">
    <property type="term" value="C:endomembrane system"/>
    <property type="evidence" value="ECO:0007669"/>
    <property type="project" value="UniProtKB-SubCell"/>
</dbReference>
<evidence type="ECO:0000259" key="5">
    <source>
        <dbReference type="Pfam" id="PF06803"/>
    </source>
</evidence>
<gene>
    <name evidence="6" type="ORF">SAMN04487995_5720</name>
</gene>
<evidence type="ECO:0000313" key="6">
    <source>
        <dbReference type="EMBL" id="SEJ64707.1"/>
    </source>
</evidence>
<keyword evidence="3" id="KW-1133">Transmembrane helix</keyword>
<dbReference type="RefSeq" id="WP_229209810.1">
    <property type="nucleotide sequence ID" value="NZ_FNXY01000010.1"/>
</dbReference>
<accession>A0A1H7ALF9</accession>
<keyword evidence="2" id="KW-0812">Transmembrane</keyword>
<dbReference type="AlphaFoldDB" id="A0A1H7ALF9"/>